<keyword evidence="2" id="KW-1185">Reference proteome</keyword>
<dbReference type="EMBL" id="AEVO01000030">
    <property type="protein sequence ID" value="EFY07538.1"/>
    <property type="molecule type" value="Genomic_DNA"/>
</dbReference>
<dbReference type="Proteomes" id="UP000018458">
    <property type="component" value="Unassembled WGS sequence"/>
</dbReference>
<proteinExistence type="predicted"/>
<protein>
    <submittedName>
        <fullName evidence="1">Uncharacterized protein</fullName>
    </submittedName>
</protein>
<organism evidence="1 2">
    <name type="scientific">Succinatimonas hippei (strain DSM 22608 / JCM 16073 / KCTC 15190 / YIT 12066)</name>
    <dbReference type="NCBI Taxonomy" id="762983"/>
    <lineage>
        <taxon>Bacteria</taxon>
        <taxon>Pseudomonadati</taxon>
        <taxon>Pseudomonadota</taxon>
        <taxon>Gammaproteobacteria</taxon>
        <taxon>Aeromonadales</taxon>
        <taxon>Succinivibrionaceae</taxon>
        <taxon>Succinatimonas</taxon>
    </lineage>
</organism>
<evidence type="ECO:0000313" key="2">
    <source>
        <dbReference type="Proteomes" id="UP000018458"/>
    </source>
</evidence>
<dbReference type="AlphaFoldDB" id="E8LIV5"/>
<gene>
    <name evidence="1" type="ORF">HMPREF9444_00627</name>
</gene>
<dbReference type="STRING" id="762983.HMPREF9444_00627"/>
<evidence type="ECO:0000313" key="1">
    <source>
        <dbReference type="EMBL" id="EFY07538.1"/>
    </source>
</evidence>
<reference evidence="1 2" key="1">
    <citation type="submission" date="2011-01" db="EMBL/GenBank/DDBJ databases">
        <authorList>
            <person name="Weinstock G."/>
            <person name="Sodergren E."/>
            <person name="Clifton S."/>
            <person name="Fulton L."/>
            <person name="Fulton B."/>
            <person name="Courtney L."/>
            <person name="Fronick C."/>
            <person name="Harrison M."/>
            <person name="Strong C."/>
            <person name="Farmer C."/>
            <person name="Delahaunty K."/>
            <person name="Markovic C."/>
            <person name="Hall O."/>
            <person name="Minx P."/>
            <person name="Tomlinson C."/>
            <person name="Mitreva M."/>
            <person name="Hou S."/>
            <person name="Chen J."/>
            <person name="Wollam A."/>
            <person name="Pepin K.H."/>
            <person name="Johnson M."/>
            <person name="Bhonagiri V."/>
            <person name="Zhang X."/>
            <person name="Suruliraj S."/>
            <person name="Warren W."/>
            <person name="Chinwalla A."/>
            <person name="Mardis E.R."/>
            <person name="Wilson R.K."/>
        </authorList>
    </citation>
    <scope>NUCLEOTIDE SEQUENCE [LARGE SCALE GENOMIC DNA]</scope>
    <source>
        <strain evidence="2">DSM 22608 / JCM 16073 / KCTC 15190 / YIT 12066</strain>
    </source>
</reference>
<dbReference type="HOGENOM" id="CLU_3277632_0_0_6"/>
<name>E8LIV5_SUCHY</name>
<accession>E8LIV5</accession>
<comment type="caution">
    <text evidence="1">The sequence shown here is derived from an EMBL/GenBank/DDBJ whole genome shotgun (WGS) entry which is preliminary data.</text>
</comment>
<sequence>MLKISNLENLVTIRQLLAKIFLSFVLYSQYEELINFAAAQE</sequence>